<dbReference type="InterPro" id="IPR043150">
    <property type="entry name" value="Phytochrome_PHY_sf"/>
</dbReference>
<organism evidence="7 8">
    <name type="scientific">Devosia chinhatensis</name>
    <dbReference type="NCBI Taxonomy" id="429727"/>
    <lineage>
        <taxon>Bacteria</taxon>
        <taxon>Pseudomonadati</taxon>
        <taxon>Pseudomonadota</taxon>
        <taxon>Alphaproteobacteria</taxon>
        <taxon>Hyphomicrobiales</taxon>
        <taxon>Devosiaceae</taxon>
        <taxon>Devosia</taxon>
    </lineage>
</organism>
<comment type="caution">
    <text evidence="7">The sequence shown here is derived from an EMBL/GenBank/DDBJ whole genome shotgun (WGS) entry which is preliminary data.</text>
</comment>
<keyword evidence="4" id="KW-0157">Chromophore</keyword>
<evidence type="ECO:0000313" key="8">
    <source>
        <dbReference type="Proteomes" id="UP000033649"/>
    </source>
</evidence>
<dbReference type="InterPro" id="IPR003594">
    <property type="entry name" value="HATPase_dom"/>
</dbReference>
<gene>
    <name evidence="7" type="ORF">VE26_12705</name>
</gene>
<dbReference type="Gene3D" id="3.30.565.10">
    <property type="entry name" value="Histidine kinase-like ATPase, C-terminal domain"/>
    <property type="match status" value="1"/>
</dbReference>
<dbReference type="InterPro" id="IPR003018">
    <property type="entry name" value="GAF"/>
</dbReference>
<comment type="similarity">
    <text evidence="1">In the N-terminal section; belongs to the phytochrome family.</text>
</comment>
<evidence type="ECO:0000256" key="1">
    <source>
        <dbReference type="ARBA" id="ARBA00006402"/>
    </source>
</evidence>
<evidence type="ECO:0000313" key="7">
    <source>
        <dbReference type="EMBL" id="KKB08268.1"/>
    </source>
</evidence>
<dbReference type="GO" id="GO:0009881">
    <property type="term" value="F:photoreceptor activity"/>
    <property type="evidence" value="ECO:0007669"/>
    <property type="project" value="UniProtKB-KW"/>
</dbReference>
<dbReference type="Pfam" id="PF13581">
    <property type="entry name" value="HATPase_c_2"/>
    <property type="match status" value="1"/>
</dbReference>
<dbReference type="PANTHER" id="PTHR43065:SF23">
    <property type="entry name" value="SENSOR HISTIDINE KINASE PDTAS"/>
    <property type="match status" value="1"/>
</dbReference>
<dbReference type="GO" id="GO:0006355">
    <property type="term" value="P:regulation of DNA-templated transcription"/>
    <property type="evidence" value="ECO:0007669"/>
    <property type="project" value="InterPro"/>
</dbReference>
<evidence type="ECO:0000259" key="6">
    <source>
        <dbReference type="PROSITE" id="PS50046"/>
    </source>
</evidence>
<dbReference type="Proteomes" id="UP000033649">
    <property type="component" value="Unassembled WGS sequence"/>
</dbReference>
<dbReference type="Pfam" id="PF08446">
    <property type="entry name" value="PAS_2"/>
    <property type="match status" value="1"/>
</dbReference>
<dbReference type="InterPro" id="IPR013654">
    <property type="entry name" value="PAS_2"/>
</dbReference>
<dbReference type="Pfam" id="PF00360">
    <property type="entry name" value="PHY"/>
    <property type="match status" value="1"/>
</dbReference>
<dbReference type="PATRIC" id="fig|429727.3.peg.2609"/>
<protein>
    <recommendedName>
        <fullName evidence="6">Phytochrome chromophore attachment site domain-containing protein</fullName>
    </recommendedName>
</protein>
<evidence type="ECO:0000256" key="2">
    <source>
        <dbReference type="ARBA" id="ARBA00022543"/>
    </source>
</evidence>
<dbReference type="Gene3D" id="3.30.450.270">
    <property type="match status" value="1"/>
</dbReference>
<feature type="domain" description="Phytochrome chromophore attachment site" evidence="6">
    <location>
        <begin position="142"/>
        <end position="298"/>
    </location>
</feature>
<dbReference type="EMBL" id="JZEY01000061">
    <property type="protein sequence ID" value="KKB08268.1"/>
    <property type="molecule type" value="Genomic_DNA"/>
</dbReference>
<dbReference type="Gene3D" id="3.30.450.40">
    <property type="match status" value="1"/>
</dbReference>
<dbReference type="InterPro" id="IPR036890">
    <property type="entry name" value="HATPase_C_sf"/>
</dbReference>
<keyword evidence="5" id="KW-0675">Receptor</keyword>
<dbReference type="GO" id="GO:0009584">
    <property type="term" value="P:detection of visible light"/>
    <property type="evidence" value="ECO:0007669"/>
    <property type="project" value="InterPro"/>
</dbReference>
<dbReference type="STRING" id="429727.VE26_12705"/>
<evidence type="ECO:0000256" key="5">
    <source>
        <dbReference type="ARBA" id="ARBA00023170"/>
    </source>
</evidence>
<dbReference type="InterPro" id="IPR029016">
    <property type="entry name" value="GAF-like_dom_sf"/>
</dbReference>
<evidence type="ECO:0000256" key="3">
    <source>
        <dbReference type="ARBA" id="ARBA00022606"/>
    </source>
</evidence>
<reference evidence="7 8" key="1">
    <citation type="submission" date="2015-03" db="EMBL/GenBank/DDBJ databases">
        <authorList>
            <person name="Hassan Y."/>
            <person name="Lepp D."/>
            <person name="Li X.-Z."/>
            <person name="Zhou T."/>
        </authorList>
    </citation>
    <scope>NUCLEOTIDE SEQUENCE [LARGE SCALE GENOMIC DNA]</scope>
    <source>
        <strain evidence="7 8">IPL18</strain>
    </source>
</reference>
<dbReference type="PROSITE" id="PS50046">
    <property type="entry name" value="PHYTOCHROME_2"/>
    <property type="match status" value="1"/>
</dbReference>
<dbReference type="PRINTS" id="PR01033">
    <property type="entry name" value="PHYTOCHROME"/>
</dbReference>
<dbReference type="InterPro" id="IPR035965">
    <property type="entry name" value="PAS-like_dom_sf"/>
</dbReference>
<name>A0A0F5FHJ5_9HYPH</name>
<dbReference type="AlphaFoldDB" id="A0A0F5FHJ5"/>
<dbReference type="Pfam" id="PF01590">
    <property type="entry name" value="GAF"/>
    <property type="match status" value="1"/>
</dbReference>
<dbReference type="InterPro" id="IPR011495">
    <property type="entry name" value="Sig_transdc_His_kin_sub2_dim/P"/>
</dbReference>
<keyword evidence="8" id="KW-1185">Reference proteome</keyword>
<accession>A0A0F5FHJ5</accession>
<dbReference type="Pfam" id="PF07568">
    <property type="entry name" value="HisKA_2"/>
    <property type="match status" value="1"/>
</dbReference>
<dbReference type="SUPFAM" id="SSF55874">
    <property type="entry name" value="ATPase domain of HSP90 chaperone/DNA topoisomerase II/histidine kinase"/>
    <property type="match status" value="1"/>
</dbReference>
<dbReference type="Gene3D" id="3.30.450.20">
    <property type="entry name" value="PAS domain"/>
    <property type="match status" value="1"/>
</dbReference>
<keyword evidence="2" id="KW-0600">Photoreceptor protein</keyword>
<dbReference type="SUPFAM" id="SSF55781">
    <property type="entry name" value="GAF domain-like"/>
    <property type="match status" value="2"/>
</dbReference>
<dbReference type="PANTHER" id="PTHR43065">
    <property type="entry name" value="SENSOR HISTIDINE KINASE"/>
    <property type="match status" value="1"/>
</dbReference>
<proteinExistence type="inferred from homology"/>
<keyword evidence="3" id="KW-0716">Sensory transduction</keyword>
<evidence type="ECO:0000256" key="4">
    <source>
        <dbReference type="ARBA" id="ARBA00022991"/>
    </source>
</evidence>
<sequence>MPSTRKLSMTSPKPLDLTSCDLEPIHIPGSIQPYGTMLIADAATGLIVGYAGTKYVSAKLLDQKLESVIGHDAASLKAVLPATGIHVIGDVNFSGKRLDAVAYASGAHLVVELTEKAEFDGLNAAFLALMDNLDVRMERAVSLADLCREAARIFQDLTRYGRVMVYRFIDDDAGVVLGESLADGLPSFMHHHFPATDIPRQARALYVRNKVRVIADVHYEPAPIVSASSDLQTIDLSDSTLRSVSPVHIQYLKNMNVAASASMSIVKDGMLWGLIACHHHEPRELPLDIRIACQTMATSLSRLIKVREENELYRERVKLRTMEDALLPQLGPDKSLADFFEGSGEALAKLMNADAFAAVQGKDLYCAGLCPEEHHLRAVAEFVRVDALRRPFATHHLSSRFPQASAFTQTGSGVLAATMSTEVPTILMWFRREQLETVKWAGNPHKDVAPDPTARLTPRTSFEAWSESVKGRSQRWTLAETEAASRIVRLLLEARNNSRIRTLNRELNTTIRENEALIEQKGFLLKEVNHRVQNSIALVAAFLRLQARSASPETKVSLGEADQRLMAVSLAHRRLYQDDSVEMLDLSRYLGELVEELTSSMDTGWQRAIQLDLAPILTDTRHAVTIGLIANELITNAVKYAYGGEVGPVVVTLDQHRNMLRFVVSDEGVGFGTGGVAGTGFGSRMMSVLMQQSKGELVYESNHPGVRAVVTTPLQDH</sequence>
<dbReference type="SMART" id="SM00387">
    <property type="entry name" value="HATPase_c"/>
    <property type="match status" value="1"/>
</dbReference>
<dbReference type="InterPro" id="IPR016132">
    <property type="entry name" value="Phyto_chromo_attachment"/>
</dbReference>
<dbReference type="InterPro" id="IPR013515">
    <property type="entry name" value="Phytochrome_cen-reg"/>
</dbReference>
<dbReference type="InterPro" id="IPR001294">
    <property type="entry name" value="Phytochrome"/>
</dbReference>
<dbReference type="SUPFAM" id="SSF55785">
    <property type="entry name" value="PYP-like sensor domain (PAS domain)"/>
    <property type="match status" value="1"/>
</dbReference>